<dbReference type="PANTHER" id="PTHR10075:SF100">
    <property type="entry name" value="FASCICLIN-2"/>
    <property type="match status" value="1"/>
</dbReference>
<evidence type="ECO:0000313" key="3">
    <source>
        <dbReference type="EMBL" id="KAL0164834.1"/>
    </source>
</evidence>
<protein>
    <recommendedName>
        <fullName evidence="2">Ig-like domain-containing protein</fullName>
    </recommendedName>
</protein>
<feature type="domain" description="Ig-like" evidence="2">
    <location>
        <begin position="1"/>
        <end position="81"/>
    </location>
</feature>
<dbReference type="EMBL" id="JAMKFB020000020">
    <property type="protein sequence ID" value="KAL0164834.1"/>
    <property type="molecule type" value="Genomic_DNA"/>
</dbReference>
<dbReference type="InterPro" id="IPR013783">
    <property type="entry name" value="Ig-like_fold"/>
</dbReference>
<evidence type="ECO:0000259" key="2">
    <source>
        <dbReference type="PROSITE" id="PS50835"/>
    </source>
</evidence>
<name>A0ABD0NSE8_CIRMR</name>
<dbReference type="SMART" id="SM00409">
    <property type="entry name" value="IG"/>
    <property type="match status" value="1"/>
</dbReference>
<dbReference type="SUPFAM" id="SSF48726">
    <property type="entry name" value="Immunoglobulin"/>
    <property type="match status" value="1"/>
</dbReference>
<sequence length="117" mass="12472">IRAGPRAMKVQVGHAIDLPCVVQGVPDPSVSWLKDGTALLDGSQYKISDEGLTLNQVGLMDEGVYTCVASNIAGQDKATIQLYVQVPPVVEVSEPPFNSPVQERVANQQIAFPCPAK</sequence>
<evidence type="ECO:0000256" key="1">
    <source>
        <dbReference type="ARBA" id="ARBA00023319"/>
    </source>
</evidence>
<dbReference type="InterPro" id="IPR007110">
    <property type="entry name" value="Ig-like_dom"/>
</dbReference>
<organism evidence="3 4">
    <name type="scientific">Cirrhinus mrigala</name>
    <name type="common">Mrigala</name>
    <dbReference type="NCBI Taxonomy" id="683832"/>
    <lineage>
        <taxon>Eukaryota</taxon>
        <taxon>Metazoa</taxon>
        <taxon>Chordata</taxon>
        <taxon>Craniata</taxon>
        <taxon>Vertebrata</taxon>
        <taxon>Euteleostomi</taxon>
        <taxon>Actinopterygii</taxon>
        <taxon>Neopterygii</taxon>
        <taxon>Teleostei</taxon>
        <taxon>Ostariophysi</taxon>
        <taxon>Cypriniformes</taxon>
        <taxon>Cyprinidae</taxon>
        <taxon>Labeoninae</taxon>
        <taxon>Labeonini</taxon>
        <taxon>Cirrhinus</taxon>
    </lineage>
</organism>
<dbReference type="FunFam" id="2.60.40.10:FF:000186">
    <property type="entry name" value="Hemicentin 1"/>
    <property type="match status" value="1"/>
</dbReference>
<dbReference type="Proteomes" id="UP001529510">
    <property type="component" value="Unassembled WGS sequence"/>
</dbReference>
<keyword evidence="4" id="KW-1185">Reference proteome</keyword>
<dbReference type="PANTHER" id="PTHR10075">
    <property type="entry name" value="BASIGIN RELATED"/>
    <property type="match status" value="1"/>
</dbReference>
<dbReference type="AlphaFoldDB" id="A0ABD0NSE8"/>
<dbReference type="SMART" id="SM00408">
    <property type="entry name" value="IGc2"/>
    <property type="match status" value="1"/>
</dbReference>
<accession>A0ABD0NSE8</accession>
<dbReference type="Gene3D" id="2.60.40.10">
    <property type="entry name" value="Immunoglobulins"/>
    <property type="match status" value="1"/>
</dbReference>
<dbReference type="Pfam" id="PF07679">
    <property type="entry name" value="I-set"/>
    <property type="match status" value="1"/>
</dbReference>
<reference evidence="3 4" key="1">
    <citation type="submission" date="2024-05" db="EMBL/GenBank/DDBJ databases">
        <title>Genome sequencing and assembly of Indian major carp, Cirrhinus mrigala (Hamilton, 1822).</title>
        <authorList>
            <person name="Mohindra V."/>
            <person name="Chowdhury L.M."/>
            <person name="Lal K."/>
            <person name="Jena J.K."/>
        </authorList>
    </citation>
    <scope>NUCLEOTIDE SEQUENCE [LARGE SCALE GENOMIC DNA]</scope>
    <source>
        <strain evidence="3">CM1030</strain>
        <tissue evidence="3">Blood</tissue>
    </source>
</reference>
<feature type="non-terminal residue" evidence="3">
    <location>
        <position position="117"/>
    </location>
</feature>
<dbReference type="InterPro" id="IPR003598">
    <property type="entry name" value="Ig_sub2"/>
</dbReference>
<dbReference type="InterPro" id="IPR003599">
    <property type="entry name" value="Ig_sub"/>
</dbReference>
<dbReference type="PROSITE" id="PS50835">
    <property type="entry name" value="IG_LIKE"/>
    <property type="match status" value="1"/>
</dbReference>
<dbReference type="InterPro" id="IPR036179">
    <property type="entry name" value="Ig-like_dom_sf"/>
</dbReference>
<evidence type="ECO:0000313" key="4">
    <source>
        <dbReference type="Proteomes" id="UP001529510"/>
    </source>
</evidence>
<feature type="non-terminal residue" evidence="3">
    <location>
        <position position="1"/>
    </location>
</feature>
<keyword evidence="1" id="KW-0393">Immunoglobulin domain</keyword>
<proteinExistence type="predicted"/>
<comment type="caution">
    <text evidence="3">The sequence shown here is derived from an EMBL/GenBank/DDBJ whole genome shotgun (WGS) entry which is preliminary data.</text>
</comment>
<dbReference type="CDD" id="cd00096">
    <property type="entry name" value="Ig"/>
    <property type="match status" value="1"/>
</dbReference>
<gene>
    <name evidence="3" type="ORF">M9458_040587</name>
</gene>
<dbReference type="InterPro" id="IPR013098">
    <property type="entry name" value="Ig_I-set"/>
</dbReference>